<reference evidence="2 3" key="1">
    <citation type="submission" date="2024-02" db="EMBL/GenBank/DDBJ databases">
        <title>Lysobacter Genome Sequencing and Mining.</title>
        <authorList>
            <person name="Bierman J."/>
            <person name="Walker M.C."/>
        </authorList>
    </citation>
    <scope>NUCLEOTIDE SEQUENCE [LARGE SCALE GENOMIC DNA]</scope>
    <source>
        <strain evidence="2 3">PB6250</strain>
    </source>
</reference>
<gene>
    <name evidence="2" type="ORF">V2J18_19840</name>
</gene>
<dbReference type="Proteomes" id="UP001387215">
    <property type="component" value="Unassembled WGS sequence"/>
</dbReference>
<evidence type="ECO:0000256" key="1">
    <source>
        <dbReference type="SAM" id="SignalP"/>
    </source>
</evidence>
<evidence type="ECO:0000313" key="2">
    <source>
        <dbReference type="EMBL" id="MEI2456913.1"/>
    </source>
</evidence>
<feature type="chain" id="PRO_5045137479" evidence="1">
    <location>
        <begin position="24"/>
        <end position="132"/>
    </location>
</feature>
<protein>
    <submittedName>
        <fullName evidence="2">Uncharacterized protein</fullName>
    </submittedName>
</protein>
<keyword evidence="1" id="KW-0732">Signal</keyword>
<keyword evidence="3" id="KW-1185">Reference proteome</keyword>
<accession>A0ABU8D7I2</accession>
<comment type="caution">
    <text evidence="2">The sequence shown here is derived from an EMBL/GenBank/DDBJ whole genome shotgun (WGS) entry which is preliminary data.</text>
</comment>
<dbReference type="EMBL" id="JBANDL010000002">
    <property type="protein sequence ID" value="MEI2456913.1"/>
    <property type="molecule type" value="Genomic_DNA"/>
</dbReference>
<organism evidence="2 3">
    <name type="scientific">Lysobacter firmicutimachus</name>
    <dbReference type="NCBI Taxonomy" id="1792846"/>
    <lineage>
        <taxon>Bacteria</taxon>
        <taxon>Pseudomonadati</taxon>
        <taxon>Pseudomonadota</taxon>
        <taxon>Gammaproteobacteria</taxon>
        <taxon>Lysobacterales</taxon>
        <taxon>Lysobacteraceae</taxon>
        <taxon>Lysobacter</taxon>
    </lineage>
</organism>
<sequence>MNGLIHALATALLSVGLGANAHAAGSVAKAKYPKEVVGIWQGGGPTCELPGNLDSDSRMDIRPNKLVDYEQWSEPVSVVQISTRPKAWRIKSRLHIDGEAVDNYEVFAISGEDSGLLTIIDENRSAKYVRCR</sequence>
<evidence type="ECO:0000313" key="3">
    <source>
        <dbReference type="Proteomes" id="UP001387215"/>
    </source>
</evidence>
<proteinExistence type="predicted"/>
<name>A0ABU8D7I2_9GAMM</name>
<dbReference type="RefSeq" id="WP_141233411.1">
    <property type="nucleotide sequence ID" value="NZ_JBANDL010000002.1"/>
</dbReference>
<feature type="signal peptide" evidence="1">
    <location>
        <begin position="1"/>
        <end position="23"/>
    </location>
</feature>